<dbReference type="PANTHER" id="PTHR45663">
    <property type="entry name" value="GEO12009P1"/>
    <property type="match status" value="1"/>
</dbReference>
<evidence type="ECO:0000313" key="3">
    <source>
        <dbReference type="EMBL" id="RCU42571.1"/>
    </source>
</evidence>
<dbReference type="GO" id="GO:0015035">
    <property type="term" value="F:protein-disulfide reductase activity"/>
    <property type="evidence" value="ECO:0007669"/>
    <property type="project" value="TreeGrafter"/>
</dbReference>
<gene>
    <name evidence="3" type="ORF">DQ356_08625</name>
</gene>
<keyword evidence="1" id="KW-0732">Signal</keyword>
<dbReference type="OrthoDB" id="120730at2"/>
<evidence type="ECO:0000259" key="2">
    <source>
        <dbReference type="PROSITE" id="PS51352"/>
    </source>
</evidence>
<evidence type="ECO:0000313" key="4">
    <source>
        <dbReference type="Proteomes" id="UP000252172"/>
    </source>
</evidence>
<feature type="chain" id="PRO_5016645107" evidence="1">
    <location>
        <begin position="19"/>
        <end position="393"/>
    </location>
</feature>
<keyword evidence="4" id="KW-1185">Reference proteome</keyword>
<comment type="caution">
    <text evidence="3">The sequence shown here is derived from an EMBL/GenBank/DDBJ whole genome shotgun (WGS) entry which is preliminary data.</text>
</comment>
<organism evidence="3 4">
    <name type="scientific">Chryseobacterium lacus</name>
    <dbReference type="NCBI Taxonomy" id="2058346"/>
    <lineage>
        <taxon>Bacteria</taxon>
        <taxon>Pseudomonadati</taxon>
        <taxon>Bacteroidota</taxon>
        <taxon>Flavobacteriia</taxon>
        <taxon>Flavobacteriales</taxon>
        <taxon>Weeksellaceae</taxon>
        <taxon>Chryseobacterium group</taxon>
        <taxon>Chryseobacterium</taxon>
    </lineage>
</organism>
<dbReference type="SUPFAM" id="SSF52833">
    <property type="entry name" value="Thioredoxin-like"/>
    <property type="match status" value="1"/>
</dbReference>
<dbReference type="InterPro" id="IPR012336">
    <property type="entry name" value="Thioredoxin-like_fold"/>
</dbReference>
<proteinExistence type="predicted"/>
<dbReference type="PROSITE" id="PS51352">
    <property type="entry name" value="THIOREDOXIN_2"/>
    <property type="match status" value="1"/>
</dbReference>
<evidence type="ECO:0000256" key="1">
    <source>
        <dbReference type="SAM" id="SignalP"/>
    </source>
</evidence>
<dbReference type="CDD" id="cd02947">
    <property type="entry name" value="TRX_family"/>
    <property type="match status" value="1"/>
</dbReference>
<dbReference type="InterPro" id="IPR013766">
    <property type="entry name" value="Thioredoxin_domain"/>
</dbReference>
<dbReference type="AlphaFoldDB" id="A0A368MZ72"/>
<dbReference type="Pfam" id="PF13098">
    <property type="entry name" value="Thioredoxin_2"/>
    <property type="match status" value="1"/>
</dbReference>
<dbReference type="Gene3D" id="3.40.30.10">
    <property type="entry name" value="Glutaredoxin"/>
    <property type="match status" value="1"/>
</dbReference>
<accession>A0A368MZ72</accession>
<reference evidence="3 4" key="1">
    <citation type="submission" date="2018-07" db="EMBL/GenBank/DDBJ databases">
        <title>Chryseobacterium lacus sp. nov., isolated from lake water.</title>
        <authorList>
            <person name="Li C.-M."/>
        </authorList>
    </citation>
    <scope>NUCLEOTIDE SEQUENCE [LARGE SCALE GENOMIC DNA]</scope>
    <source>
        <strain evidence="3 4">YLOS41</strain>
    </source>
</reference>
<sequence>MKRILLLLIVTFSFSGFAQDGIQFRKESFSQLLAQAKKENKLVFIDAMAVWCGPCKMMDKNVFPQKSVGDFYNTHFINGKFDMEKGEGREIAARYGVQSYPTFLFINGDGQLISQNMGYLPESTFLELGREAAAVNSKFGSMKERFEKGETDPEFLINIIKLHSSTDYEFARKASERYFKNKKTKEFTKDEVGYLLFFVKSVDDANYKIFQANREALNQHFTPQTFIDFDNQLQIQKLWENAVNTTTKSVNENQFLEKASILVGKENAQQILNRLKLNHYEQTGQFAEYERTALAHYQNPDAHESTELLKAAWVFLDKASTPTSFATALMWAEKTVMRSENPENTYILARLYQKTGKNAEALMYAETSARLAKQRETDATAAEQLIEELKKNQ</sequence>
<feature type="domain" description="Thioredoxin" evidence="2">
    <location>
        <begin position="5"/>
        <end position="134"/>
    </location>
</feature>
<name>A0A368MZ72_9FLAO</name>
<dbReference type="GO" id="GO:0005737">
    <property type="term" value="C:cytoplasm"/>
    <property type="evidence" value="ECO:0007669"/>
    <property type="project" value="TreeGrafter"/>
</dbReference>
<protein>
    <submittedName>
        <fullName evidence="3">Thioredoxin</fullName>
    </submittedName>
</protein>
<dbReference type="PANTHER" id="PTHR45663:SF11">
    <property type="entry name" value="GEO12009P1"/>
    <property type="match status" value="1"/>
</dbReference>
<dbReference type="Proteomes" id="UP000252172">
    <property type="component" value="Unassembled WGS sequence"/>
</dbReference>
<dbReference type="InterPro" id="IPR036249">
    <property type="entry name" value="Thioredoxin-like_sf"/>
</dbReference>
<dbReference type="EMBL" id="QPIE01000006">
    <property type="protein sequence ID" value="RCU42571.1"/>
    <property type="molecule type" value="Genomic_DNA"/>
</dbReference>
<feature type="signal peptide" evidence="1">
    <location>
        <begin position="1"/>
        <end position="18"/>
    </location>
</feature>
<dbReference type="RefSeq" id="WP_114304263.1">
    <property type="nucleotide sequence ID" value="NZ_QPIE01000006.1"/>
</dbReference>